<accession>A0A450VVA7</accession>
<dbReference type="PANTHER" id="PTHR40588:SF1">
    <property type="entry name" value="MRNA INTERFERASE TOXIN YAFQ"/>
    <property type="match status" value="1"/>
</dbReference>
<dbReference type="AlphaFoldDB" id="A0A450VVA7"/>
<dbReference type="NCBIfam" id="TIGR02384">
    <property type="entry name" value="RelB_DinJ"/>
    <property type="match status" value="1"/>
</dbReference>
<dbReference type="GO" id="GO:0006402">
    <property type="term" value="P:mRNA catabolic process"/>
    <property type="evidence" value="ECO:0007669"/>
    <property type="project" value="TreeGrafter"/>
</dbReference>
<name>A0A450VVA7_9GAMM</name>
<dbReference type="NCBIfam" id="TIGR02385">
    <property type="entry name" value="RelE_StbE"/>
    <property type="match status" value="1"/>
</dbReference>
<dbReference type="InterPro" id="IPR035093">
    <property type="entry name" value="RelE/ParE_toxin_dom_sf"/>
</dbReference>
<dbReference type="InterPro" id="IPR007337">
    <property type="entry name" value="RelB/DinJ"/>
</dbReference>
<dbReference type="Gene3D" id="3.30.2310.20">
    <property type="entry name" value="RelE-like"/>
    <property type="match status" value="1"/>
</dbReference>
<sequence length="104" mass="11743">MMSEKTIVHAKINKHIKKEAATVLATMGLTVSDALSILLTRIAREKAFPFEPLAHKHRDHALTGDWKDHRDCHVRADLILIYRKPDDDATLQLVRLGSHSELGL</sequence>
<keyword evidence="1" id="KW-1277">Toxin-antitoxin system</keyword>
<dbReference type="SUPFAM" id="SSF143011">
    <property type="entry name" value="RelE-like"/>
    <property type="match status" value="1"/>
</dbReference>
<evidence type="ECO:0000256" key="1">
    <source>
        <dbReference type="ARBA" id="ARBA00022649"/>
    </source>
</evidence>
<reference evidence="2" key="1">
    <citation type="submission" date="2019-02" db="EMBL/GenBank/DDBJ databases">
        <authorList>
            <person name="Gruber-Vodicka R. H."/>
            <person name="Seah K. B. B."/>
        </authorList>
    </citation>
    <scope>NUCLEOTIDE SEQUENCE</scope>
    <source>
        <strain evidence="2">BECK_S313</strain>
    </source>
</reference>
<gene>
    <name evidence="2" type="ORF">BECKLPF1236B_GA0070989_10046</name>
</gene>
<evidence type="ECO:0000313" key="2">
    <source>
        <dbReference type="EMBL" id="VFK08712.1"/>
    </source>
</evidence>
<organism evidence="2">
    <name type="scientific">Candidatus Kentrum sp. LPFa</name>
    <dbReference type="NCBI Taxonomy" id="2126335"/>
    <lineage>
        <taxon>Bacteria</taxon>
        <taxon>Pseudomonadati</taxon>
        <taxon>Pseudomonadota</taxon>
        <taxon>Gammaproteobacteria</taxon>
        <taxon>Candidatus Kentrum</taxon>
    </lineage>
</organism>
<dbReference type="GO" id="GO:0004521">
    <property type="term" value="F:RNA endonuclease activity"/>
    <property type="evidence" value="ECO:0007669"/>
    <property type="project" value="TreeGrafter"/>
</dbReference>
<proteinExistence type="predicted"/>
<dbReference type="EMBL" id="CAADFK010000004">
    <property type="protein sequence ID" value="VFK08712.1"/>
    <property type="molecule type" value="Genomic_DNA"/>
</dbReference>
<dbReference type="InterPro" id="IPR007712">
    <property type="entry name" value="RelE/ParE_toxin"/>
</dbReference>
<dbReference type="InterPro" id="IPR004386">
    <property type="entry name" value="Toxin_YafQ-like"/>
</dbReference>
<dbReference type="GO" id="GO:0006415">
    <property type="term" value="P:translational termination"/>
    <property type="evidence" value="ECO:0007669"/>
    <property type="project" value="TreeGrafter"/>
</dbReference>
<dbReference type="Pfam" id="PF15738">
    <property type="entry name" value="YafQ_toxin"/>
    <property type="match status" value="1"/>
</dbReference>
<dbReference type="PANTHER" id="PTHR40588">
    <property type="entry name" value="MRNA INTERFERASE TOXIN YAFQ"/>
    <property type="match status" value="1"/>
</dbReference>
<protein>
    <submittedName>
        <fullName evidence="2">mRNA interferase YafQ</fullName>
    </submittedName>
</protein>